<evidence type="ECO:0000259" key="7">
    <source>
        <dbReference type="Pfam" id="PF05175"/>
    </source>
</evidence>
<dbReference type="GO" id="GO:0032259">
    <property type="term" value="P:methylation"/>
    <property type="evidence" value="ECO:0007669"/>
    <property type="project" value="UniProtKB-KW"/>
</dbReference>
<dbReference type="Proteomes" id="UP001209854">
    <property type="component" value="Unassembled WGS sequence"/>
</dbReference>
<comment type="caution">
    <text evidence="8">The sequence shown here is derived from an EMBL/GenBank/DDBJ whole genome shotgun (WGS) entry which is preliminary data.</text>
</comment>
<keyword evidence="9" id="KW-1185">Reference proteome</keyword>
<organism evidence="8 9">
    <name type="scientific">Endozoicomonas gorgoniicola</name>
    <dbReference type="NCBI Taxonomy" id="1234144"/>
    <lineage>
        <taxon>Bacteria</taxon>
        <taxon>Pseudomonadati</taxon>
        <taxon>Pseudomonadota</taxon>
        <taxon>Gammaproteobacteria</taxon>
        <taxon>Oceanospirillales</taxon>
        <taxon>Endozoicomonadaceae</taxon>
        <taxon>Endozoicomonas</taxon>
    </lineage>
</organism>
<keyword evidence="4 6" id="KW-0949">S-adenosyl-L-methionine</keyword>
<evidence type="ECO:0000256" key="1">
    <source>
        <dbReference type="ARBA" id="ARBA00022490"/>
    </source>
</evidence>
<keyword evidence="2 6" id="KW-0489">Methyltransferase</keyword>
<keyword evidence="3 6" id="KW-0808">Transferase</keyword>
<evidence type="ECO:0000256" key="4">
    <source>
        <dbReference type="ARBA" id="ARBA00022691"/>
    </source>
</evidence>
<proteinExistence type="inferred from homology"/>
<dbReference type="InterPro" id="IPR029063">
    <property type="entry name" value="SAM-dependent_MTases_sf"/>
</dbReference>
<dbReference type="Gene3D" id="3.40.50.150">
    <property type="entry name" value="Vaccinia Virus protein VP39"/>
    <property type="match status" value="1"/>
</dbReference>
<accession>A0ABT3MQD2</accession>
<keyword evidence="5 6" id="KW-0819">tRNA processing</keyword>
<gene>
    <name evidence="8" type="ORF">NX722_02775</name>
</gene>
<dbReference type="PROSITE" id="PS00092">
    <property type="entry name" value="N6_MTASE"/>
    <property type="match status" value="1"/>
</dbReference>
<comment type="function">
    <text evidence="6">Specifically methylates the adenine in position 37 of tRNA(1)(Val) (anticodon cmo5UAC).</text>
</comment>
<dbReference type="CDD" id="cd02440">
    <property type="entry name" value="AdoMet_MTases"/>
    <property type="match status" value="1"/>
</dbReference>
<dbReference type="EC" id="2.1.1.223" evidence="6"/>
<dbReference type="RefSeq" id="WP_262566630.1">
    <property type="nucleotide sequence ID" value="NZ_JAPFCC010000001.1"/>
</dbReference>
<reference evidence="8 9" key="1">
    <citation type="submission" date="2022-10" db="EMBL/GenBank/DDBJ databases">
        <title>High-quality genome sequences of two octocoral-associated bacteria, Endozoicomonas euniceicola EF212 and Endozoicomonas gorgoniicola PS125.</title>
        <authorList>
            <person name="Chiou Y.-J."/>
            <person name="Chen Y.-H."/>
        </authorList>
    </citation>
    <scope>NUCLEOTIDE SEQUENCE [LARGE SCALE GENOMIC DNA]</scope>
    <source>
        <strain evidence="8 9">PS125</strain>
    </source>
</reference>
<evidence type="ECO:0000256" key="5">
    <source>
        <dbReference type="ARBA" id="ARBA00022694"/>
    </source>
</evidence>
<dbReference type="PANTHER" id="PTHR47739:SF1">
    <property type="entry name" value="TRNA1(VAL) (ADENINE(37)-N6)-METHYLTRANSFERASE"/>
    <property type="match status" value="1"/>
</dbReference>
<dbReference type="PROSITE" id="PS01131">
    <property type="entry name" value="RRNA_A_DIMETH"/>
    <property type="match status" value="1"/>
</dbReference>
<dbReference type="InterPro" id="IPR007848">
    <property type="entry name" value="Small_mtfrase_dom"/>
</dbReference>
<dbReference type="InterPro" id="IPR050210">
    <property type="entry name" value="tRNA_Adenine-N(6)_MTase"/>
</dbReference>
<feature type="domain" description="Methyltransferase small" evidence="7">
    <location>
        <begin position="37"/>
        <end position="126"/>
    </location>
</feature>
<dbReference type="Pfam" id="PF05175">
    <property type="entry name" value="MTS"/>
    <property type="match status" value="1"/>
</dbReference>
<dbReference type="HAMAP" id="MF_01872">
    <property type="entry name" value="tRNA_methyltr_YfiC"/>
    <property type="match status" value="1"/>
</dbReference>
<comment type="similarity">
    <text evidence="6">Belongs to the methyltransferase superfamily. tRNA (adenine-N(6)-)-methyltransferase family.</text>
</comment>
<dbReference type="InterPro" id="IPR022882">
    <property type="entry name" value="tRNA_adenine-N6_MeTrfase"/>
</dbReference>
<dbReference type="EMBL" id="JAPFCC010000001">
    <property type="protein sequence ID" value="MCW7551586.1"/>
    <property type="molecule type" value="Genomic_DNA"/>
</dbReference>
<evidence type="ECO:0000313" key="9">
    <source>
        <dbReference type="Proteomes" id="UP001209854"/>
    </source>
</evidence>
<comment type="catalytic activity">
    <reaction evidence="6">
        <text>adenosine(37) in tRNA1(Val) + S-adenosyl-L-methionine = N(6)-methyladenosine(37) in tRNA1(Val) + S-adenosyl-L-homocysteine + H(+)</text>
        <dbReference type="Rhea" id="RHEA:43160"/>
        <dbReference type="Rhea" id="RHEA-COMP:10369"/>
        <dbReference type="Rhea" id="RHEA-COMP:10370"/>
        <dbReference type="ChEBI" id="CHEBI:15378"/>
        <dbReference type="ChEBI" id="CHEBI:57856"/>
        <dbReference type="ChEBI" id="CHEBI:59789"/>
        <dbReference type="ChEBI" id="CHEBI:74411"/>
        <dbReference type="ChEBI" id="CHEBI:74449"/>
        <dbReference type="EC" id="2.1.1.223"/>
    </reaction>
</comment>
<dbReference type="InterPro" id="IPR002052">
    <property type="entry name" value="DNA_methylase_N6_adenine_CS"/>
</dbReference>
<sequence length="245" mass="27358">MARKSNTYFQFKQFRVDQGQCAMKVTMDACLFGALVNVEESRRILDIGTGTGLLSLMAAQRSLAHIDAIELDDNAARQARLNVAQSPWSDQITVIQSAIQRFSGTPDGYDTIICNPPFFENSLKAPDKQRNMARHTCNLGFDELAEAINHHLTHSGKAWVLLPVLSTSSFLKAIESYSELKSDQIISIRSKPERQDHRHVLTITKNRVGVPGDRTPANILIHTETGGYSDRVKELLSGYYLNLLI</sequence>
<evidence type="ECO:0000256" key="2">
    <source>
        <dbReference type="ARBA" id="ARBA00022603"/>
    </source>
</evidence>
<evidence type="ECO:0000313" key="8">
    <source>
        <dbReference type="EMBL" id="MCW7551586.1"/>
    </source>
</evidence>
<comment type="subcellular location">
    <subcellularLocation>
        <location evidence="6">Cytoplasm</location>
    </subcellularLocation>
</comment>
<dbReference type="PANTHER" id="PTHR47739">
    <property type="entry name" value="TRNA1(VAL) (ADENINE(37)-N6)-METHYLTRANSFERASE"/>
    <property type="match status" value="1"/>
</dbReference>
<keyword evidence="1 6" id="KW-0963">Cytoplasm</keyword>
<dbReference type="SUPFAM" id="SSF53335">
    <property type="entry name" value="S-adenosyl-L-methionine-dependent methyltransferases"/>
    <property type="match status" value="1"/>
</dbReference>
<evidence type="ECO:0000256" key="3">
    <source>
        <dbReference type="ARBA" id="ARBA00022679"/>
    </source>
</evidence>
<evidence type="ECO:0000256" key="6">
    <source>
        <dbReference type="HAMAP-Rule" id="MF_01872"/>
    </source>
</evidence>
<dbReference type="GO" id="GO:0008168">
    <property type="term" value="F:methyltransferase activity"/>
    <property type="evidence" value="ECO:0007669"/>
    <property type="project" value="UniProtKB-KW"/>
</dbReference>
<protein>
    <recommendedName>
        <fullName evidence="6">tRNA1(Val) (adenine(37)-N6)-methyltransferase</fullName>
        <ecNumber evidence="6">2.1.1.223</ecNumber>
    </recommendedName>
    <alternativeName>
        <fullName evidence="6">tRNA m6A37 methyltransferase</fullName>
    </alternativeName>
</protein>
<dbReference type="InterPro" id="IPR020596">
    <property type="entry name" value="rRNA_Ade_Mease_Trfase_CS"/>
</dbReference>
<name>A0ABT3MQD2_9GAMM</name>